<evidence type="ECO:0000256" key="2">
    <source>
        <dbReference type="ARBA" id="ARBA00029447"/>
    </source>
</evidence>
<evidence type="ECO:0000313" key="6">
    <source>
        <dbReference type="EMBL" id="APJ02560.1"/>
    </source>
</evidence>
<dbReference type="InterPro" id="IPR004090">
    <property type="entry name" value="Chemotax_Me-accpt_rcpt"/>
</dbReference>
<dbReference type="InterPro" id="IPR024478">
    <property type="entry name" value="HlyB_4HB_MCP"/>
</dbReference>
<dbReference type="Pfam" id="PF00015">
    <property type="entry name" value="MCPsignal"/>
    <property type="match status" value="1"/>
</dbReference>
<dbReference type="KEGG" id="saqi:AXG55_00870"/>
<dbReference type="PANTHER" id="PTHR43531:SF11">
    <property type="entry name" value="METHYL-ACCEPTING CHEMOTAXIS PROTEIN 3"/>
    <property type="match status" value="1"/>
</dbReference>
<dbReference type="GO" id="GO:0005886">
    <property type="term" value="C:plasma membrane"/>
    <property type="evidence" value="ECO:0007669"/>
    <property type="project" value="TreeGrafter"/>
</dbReference>
<dbReference type="PROSITE" id="PS50111">
    <property type="entry name" value="CHEMOTAXIS_TRANSDUC_2"/>
    <property type="match status" value="1"/>
</dbReference>
<proteinExistence type="inferred from homology"/>
<dbReference type="InterPro" id="IPR004089">
    <property type="entry name" value="MCPsignal_dom"/>
</dbReference>
<dbReference type="STRING" id="1915309.AXG55_00870"/>
<dbReference type="GO" id="GO:0006935">
    <property type="term" value="P:chemotaxis"/>
    <property type="evidence" value="ECO:0007669"/>
    <property type="project" value="UniProtKB-KW"/>
</dbReference>
<keyword evidence="4" id="KW-1133">Transmembrane helix</keyword>
<keyword evidence="7" id="KW-1185">Reference proteome</keyword>
<dbReference type="PRINTS" id="PR00260">
    <property type="entry name" value="CHEMTRNSDUCR"/>
</dbReference>
<dbReference type="Pfam" id="PF12729">
    <property type="entry name" value="4HB_MCP_1"/>
    <property type="match status" value="1"/>
</dbReference>
<keyword evidence="1" id="KW-0145">Chemotaxis</keyword>
<dbReference type="GO" id="GO:0007165">
    <property type="term" value="P:signal transduction"/>
    <property type="evidence" value="ECO:0007669"/>
    <property type="project" value="UniProtKB-KW"/>
</dbReference>
<comment type="similarity">
    <text evidence="2">Belongs to the methyl-accepting chemotaxis (MCP) protein family.</text>
</comment>
<dbReference type="PANTHER" id="PTHR43531">
    <property type="entry name" value="PROTEIN ICFG"/>
    <property type="match status" value="1"/>
</dbReference>
<keyword evidence="4" id="KW-0472">Membrane</keyword>
<feature type="transmembrane region" description="Helical" evidence="4">
    <location>
        <begin position="185"/>
        <end position="208"/>
    </location>
</feature>
<dbReference type="RefSeq" id="WP_148696269.1">
    <property type="nucleotide sequence ID" value="NZ_CP017834.1"/>
</dbReference>
<dbReference type="Gene3D" id="1.10.287.950">
    <property type="entry name" value="Methyl-accepting chemotaxis protein"/>
    <property type="match status" value="1"/>
</dbReference>
<evidence type="ECO:0000256" key="3">
    <source>
        <dbReference type="PROSITE-ProRule" id="PRU00284"/>
    </source>
</evidence>
<evidence type="ECO:0000256" key="1">
    <source>
        <dbReference type="ARBA" id="ARBA00022500"/>
    </source>
</evidence>
<accession>A0A1L4CX81</accession>
<dbReference type="AlphaFoldDB" id="A0A1L4CX81"/>
<keyword evidence="3" id="KW-0807">Transducer</keyword>
<protein>
    <recommendedName>
        <fullName evidence="5">Methyl-accepting transducer domain-containing protein</fullName>
    </recommendedName>
</protein>
<reference evidence="6 7" key="1">
    <citation type="submission" date="2016-10" db="EMBL/GenBank/DDBJ databases">
        <title>Silvanigrella aquatica sp. nov., isolated from a freshwater lake located in the Black Forest, Germany, description of Silvanigrellaceae fam. nov., Silvanigrellales ord. nov., reclassification of the order Bdellovibrionales in the class Oligoflexia, reclassification of the families Bacteriovoracaceae and Halobacteriovoraceae in the new order Bacteriovoracales ord. nov., and reclassification of the family Pseudobacteriovoracaceae in the order Oligoflexiales.</title>
        <authorList>
            <person name="Hahn M.W."/>
            <person name="Schmidt J."/>
            <person name="Koll U."/>
            <person name="Rohde M."/>
            <person name="Verbag S."/>
            <person name="Pitt A."/>
            <person name="Nakai R."/>
            <person name="Naganuma T."/>
            <person name="Lang E."/>
        </authorList>
    </citation>
    <scope>NUCLEOTIDE SEQUENCE [LARGE SCALE GENOMIC DNA]</scope>
    <source>
        <strain evidence="6 7">MWH-Nonnen-W8red</strain>
    </source>
</reference>
<feature type="transmembrane region" description="Helical" evidence="4">
    <location>
        <begin position="12"/>
        <end position="33"/>
    </location>
</feature>
<evidence type="ECO:0000313" key="7">
    <source>
        <dbReference type="Proteomes" id="UP000184731"/>
    </source>
</evidence>
<dbReference type="EMBL" id="CP017834">
    <property type="protein sequence ID" value="APJ02560.1"/>
    <property type="molecule type" value="Genomic_DNA"/>
</dbReference>
<gene>
    <name evidence="6" type="ORF">AXG55_00870</name>
</gene>
<evidence type="ECO:0000259" key="5">
    <source>
        <dbReference type="PROSITE" id="PS50111"/>
    </source>
</evidence>
<name>A0A1L4CX81_9BACT</name>
<dbReference type="SMART" id="SM00283">
    <property type="entry name" value="MA"/>
    <property type="match status" value="1"/>
</dbReference>
<dbReference type="Proteomes" id="UP000184731">
    <property type="component" value="Chromosome"/>
</dbReference>
<keyword evidence="4" id="KW-0812">Transmembrane</keyword>
<dbReference type="OrthoDB" id="5289316at2"/>
<dbReference type="InterPro" id="IPR051310">
    <property type="entry name" value="MCP_chemotaxis"/>
</dbReference>
<sequence>MKKKSLPFKLYTSIFILLSLIFMTSIYTISMIITTNKFADETGLSWLPSVDTAQRIVAQIVLLKSLQFELLTISDKDNYHDQLMVINDTIKSVNALIAIYETEITGPEERAELQKFLPMWDEIRSLVNEIFKNSGKNDEKGALLLIKTKAIPLMKNAESSFFEIADINYKGALNSTRKGAYFTKVTIIGMIIIFSLSLIISIIIFRIVNISTRSIINGIENLKKQSISTNDIAMLLKKDSNSLSKTVIEQGDAVLKTGAAVNQITSMVNKTSENSIESRKIAESATSKANEGQTIMKKLVFAMHNIQESNNKLQEISAIISQINSKTTVINDIVAKTELLSLNASIESARAGEHGKGFAVVAEEVGVLAKISGKSASEIQELITKSQEQVNKILGVTKVKIDEGKLVTTEAQTAFQKIADDISTMTNTISQISEATQEQEIGIRQIATSMGDIDKSTQYCKETAETNSNSAIKLVEESTKLDSTAKEIEILIKGDL</sequence>
<dbReference type="SUPFAM" id="SSF58104">
    <property type="entry name" value="Methyl-accepting chemotaxis protein (MCP) signaling domain"/>
    <property type="match status" value="1"/>
</dbReference>
<feature type="domain" description="Methyl-accepting transducer" evidence="5">
    <location>
        <begin position="225"/>
        <end position="454"/>
    </location>
</feature>
<dbReference type="GO" id="GO:0004888">
    <property type="term" value="F:transmembrane signaling receptor activity"/>
    <property type="evidence" value="ECO:0007669"/>
    <property type="project" value="InterPro"/>
</dbReference>
<evidence type="ECO:0000256" key="4">
    <source>
        <dbReference type="SAM" id="Phobius"/>
    </source>
</evidence>
<organism evidence="6 7">
    <name type="scientific">Silvanigrella aquatica</name>
    <dbReference type="NCBI Taxonomy" id="1915309"/>
    <lineage>
        <taxon>Bacteria</taxon>
        <taxon>Pseudomonadati</taxon>
        <taxon>Bdellovibrionota</taxon>
        <taxon>Oligoflexia</taxon>
        <taxon>Silvanigrellales</taxon>
        <taxon>Silvanigrellaceae</taxon>
        <taxon>Silvanigrella</taxon>
    </lineage>
</organism>